<name>A0A1I5ZNU6_9BACI</name>
<dbReference type="EMBL" id="FOXU01000005">
    <property type="protein sequence ID" value="SFQ58159.1"/>
    <property type="molecule type" value="Genomic_DNA"/>
</dbReference>
<protein>
    <submittedName>
        <fullName evidence="2">Uncharacterized protein</fullName>
    </submittedName>
</protein>
<evidence type="ECO:0000256" key="1">
    <source>
        <dbReference type="SAM" id="Phobius"/>
    </source>
</evidence>
<evidence type="ECO:0000313" key="3">
    <source>
        <dbReference type="Proteomes" id="UP000198734"/>
    </source>
</evidence>
<organism evidence="2 3">
    <name type="scientific">Psychrobacillus psychrotolerans</name>
    <dbReference type="NCBI Taxonomy" id="126156"/>
    <lineage>
        <taxon>Bacteria</taxon>
        <taxon>Bacillati</taxon>
        <taxon>Bacillota</taxon>
        <taxon>Bacilli</taxon>
        <taxon>Bacillales</taxon>
        <taxon>Bacillaceae</taxon>
        <taxon>Psychrobacillus</taxon>
    </lineage>
</organism>
<dbReference type="AlphaFoldDB" id="A0A1I5ZNU6"/>
<keyword evidence="1" id="KW-0472">Membrane</keyword>
<feature type="transmembrane region" description="Helical" evidence="1">
    <location>
        <begin position="12"/>
        <end position="30"/>
    </location>
</feature>
<evidence type="ECO:0000313" key="2">
    <source>
        <dbReference type="EMBL" id="SFQ58159.1"/>
    </source>
</evidence>
<gene>
    <name evidence="2" type="ORF">SAMN05421670_2854</name>
</gene>
<proteinExistence type="predicted"/>
<keyword evidence="1" id="KW-1133">Transmembrane helix</keyword>
<keyword evidence="1" id="KW-0812">Transmembrane</keyword>
<dbReference type="Proteomes" id="UP000198734">
    <property type="component" value="Unassembled WGS sequence"/>
</dbReference>
<keyword evidence="3" id="KW-1185">Reference proteome</keyword>
<sequence length="32" mass="3594">MEKEIIFNQADFLYTLAGASVLTGILVFFTQI</sequence>
<reference evidence="3" key="1">
    <citation type="submission" date="2016-10" db="EMBL/GenBank/DDBJ databases">
        <authorList>
            <person name="Varghese N."/>
            <person name="Submissions S."/>
        </authorList>
    </citation>
    <scope>NUCLEOTIDE SEQUENCE [LARGE SCALE GENOMIC DNA]</scope>
    <source>
        <strain evidence="3">DSM 11706</strain>
    </source>
</reference>
<accession>A0A1I5ZNU6</accession>